<evidence type="ECO:0000256" key="1">
    <source>
        <dbReference type="PROSITE-ProRule" id="PRU00266"/>
    </source>
</evidence>
<feature type="region of interest" description="Disordered" evidence="2">
    <location>
        <begin position="73"/>
        <end position="133"/>
    </location>
</feature>
<dbReference type="SMART" id="SM00358">
    <property type="entry name" value="DSRM"/>
    <property type="match status" value="2"/>
</dbReference>
<feature type="region of interest" description="Disordered" evidence="2">
    <location>
        <begin position="278"/>
        <end position="387"/>
    </location>
</feature>
<feature type="compositionally biased region" description="Basic and acidic residues" evidence="2">
    <location>
        <begin position="19"/>
        <end position="31"/>
    </location>
</feature>
<evidence type="ECO:0000259" key="4">
    <source>
        <dbReference type="PROSITE" id="PS50137"/>
    </source>
</evidence>
<feature type="domain" description="WW" evidence="3">
    <location>
        <begin position="149"/>
        <end position="182"/>
    </location>
</feature>
<dbReference type="SUPFAM" id="SSF54768">
    <property type="entry name" value="dsRNA-binding domain-like"/>
    <property type="match status" value="1"/>
</dbReference>
<keyword evidence="6" id="KW-1185">Reference proteome</keyword>
<dbReference type="GO" id="GO:0070878">
    <property type="term" value="F:primary miRNA binding"/>
    <property type="evidence" value="ECO:0007669"/>
    <property type="project" value="TreeGrafter"/>
</dbReference>
<name>A0A6A4VU60_AMPAM</name>
<sequence length="754" mass="81079">MSATKRTASDEPPEEGELDERPAKVARRDDPPPATGTNGAEEAAAAATPLPISHPFQARFRAAELSAGQYHVLDEAGSGDGSGAESAASDSDELDEDELMEMLDADLPEKFKGTRPVRGPGAAEDPDDDSNYEHRDKVVLKVLGRHPVEPLPEDWVQVTHMSGMPIYLHRQSRVVTLSRPYFLGPGSARKHDIPLYSVPCLQYLRELEKEGEQKADADPAPTCPVTGNRSACPASAGESQTQVNGVAEEVTENSTATNGEVTGVIGGAAVEAALDNTVTQDSETSAAGEAATESRPESDAVEDSAVEDSAAETDTAAATPAASTVPSPSESTQAGDESAAPTPAESAAPTPAESAAPTPAESAAPSPAAPAAEGEAPAAPGSNGVPVGPVPVDGVSMVDPSVTPEEMHKYCARRFQFKTIHLMKFNTWRERRHYLRKKRTQRPQMSSKTKLLSFPVRPSRKSAAVPGTRLREWVLNPGGKSYVCILHEYLQHVLREQPVYSYSELKNAATPYGATVSLNSVQYGSGYGSSKKQAKSEAAKATLQIFIPNLMEQIEADKTVQGSAKPADMDLSFFDSIRLEDPRVADLCSKAAEPSPFTILLVCLQRNFGLTSNQVACKLHTTKHKQNEFEMTVGKHTARVPCKNKKDGKHLAAQSLLQQLHPHVTSWGSLLRMYGNHSSKSLKVKRQEEQQITLLQSKATVNSPNYAILNKLREEMGKLQERQVRPIGLLQLSDLHEAEQGRSESGVTLDAVDL</sequence>
<dbReference type="Pfam" id="PF00035">
    <property type="entry name" value="dsrm"/>
    <property type="match status" value="1"/>
</dbReference>
<dbReference type="Proteomes" id="UP000440578">
    <property type="component" value="Unassembled WGS sequence"/>
</dbReference>
<dbReference type="GO" id="GO:0003725">
    <property type="term" value="F:double-stranded RNA binding"/>
    <property type="evidence" value="ECO:0007669"/>
    <property type="project" value="TreeGrafter"/>
</dbReference>
<dbReference type="PROSITE" id="PS50137">
    <property type="entry name" value="DS_RBD"/>
    <property type="match status" value="1"/>
</dbReference>
<dbReference type="GO" id="GO:0031053">
    <property type="term" value="P:primary miRNA processing"/>
    <property type="evidence" value="ECO:0007669"/>
    <property type="project" value="InterPro"/>
</dbReference>
<feature type="compositionally biased region" description="Low complexity" evidence="2">
    <location>
        <begin position="312"/>
        <end position="387"/>
    </location>
</feature>
<dbReference type="OrthoDB" id="112668at2759"/>
<evidence type="ECO:0000259" key="3">
    <source>
        <dbReference type="PROSITE" id="PS50020"/>
    </source>
</evidence>
<dbReference type="CDD" id="cd19868">
    <property type="entry name" value="DSRM_DGCR8_rpt2"/>
    <property type="match status" value="1"/>
</dbReference>
<accession>A0A6A4VU60</accession>
<dbReference type="Gene3D" id="3.30.160.20">
    <property type="match status" value="2"/>
</dbReference>
<dbReference type="CDD" id="cd19867">
    <property type="entry name" value="DSRM_DGCR8_rpt1"/>
    <property type="match status" value="1"/>
</dbReference>
<organism evidence="5 6">
    <name type="scientific">Amphibalanus amphitrite</name>
    <name type="common">Striped barnacle</name>
    <name type="synonym">Balanus amphitrite</name>
    <dbReference type="NCBI Taxonomy" id="1232801"/>
    <lineage>
        <taxon>Eukaryota</taxon>
        <taxon>Metazoa</taxon>
        <taxon>Ecdysozoa</taxon>
        <taxon>Arthropoda</taxon>
        <taxon>Crustacea</taxon>
        <taxon>Multicrustacea</taxon>
        <taxon>Cirripedia</taxon>
        <taxon>Thoracica</taxon>
        <taxon>Thoracicalcarea</taxon>
        <taxon>Balanomorpha</taxon>
        <taxon>Balanoidea</taxon>
        <taxon>Balanidae</taxon>
        <taxon>Amphibalaninae</taxon>
        <taxon>Amphibalanus</taxon>
    </lineage>
</organism>
<feature type="compositionally biased region" description="Acidic residues" evidence="2">
    <location>
        <begin position="90"/>
        <end position="106"/>
    </location>
</feature>
<comment type="caution">
    <text evidence="5">The sequence shown here is derived from an EMBL/GenBank/DDBJ whole genome shotgun (WGS) entry which is preliminary data.</text>
</comment>
<proteinExistence type="predicted"/>
<dbReference type="GO" id="GO:0042802">
    <property type="term" value="F:identical protein binding"/>
    <property type="evidence" value="ECO:0007669"/>
    <property type="project" value="InterPro"/>
</dbReference>
<dbReference type="PANTHER" id="PTHR13482">
    <property type="entry name" value="MICRORNA PROCESSOR COMPLEX SUBUNIT DGCR8"/>
    <property type="match status" value="1"/>
</dbReference>
<feature type="region of interest" description="Disordered" evidence="2">
    <location>
        <begin position="1"/>
        <end position="50"/>
    </location>
</feature>
<keyword evidence="1" id="KW-0694">RNA-binding</keyword>
<dbReference type="InterPro" id="IPR014720">
    <property type="entry name" value="dsRBD_dom"/>
</dbReference>
<gene>
    <name evidence="5" type="primary">DGCR8</name>
    <name evidence="5" type="ORF">FJT64_004866</name>
</gene>
<feature type="compositionally biased region" description="Low complexity" evidence="2">
    <location>
        <begin position="35"/>
        <end position="48"/>
    </location>
</feature>
<dbReference type="AlphaFoldDB" id="A0A6A4VU60"/>
<feature type="compositionally biased region" description="Acidic residues" evidence="2">
    <location>
        <begin position="299"/>
        <end position="311"/>
    </location>
</feature>
<dbReference type="InterPro" id="IPR040375">
    <property type="entry name" value="DGCR8"/>
</dbReference>
<evidence type="ECO:0000313" key="6">
    <source>
        <dbReference type="Proteomes" id="UP000440578"/>
    </source>
</evidence>
<dbReference type="PROSITE" id="PS50020">
    <property type="entry name" value="WW_DOMAIN_2"/>
    <property type="match status" value="1"/>
</dbReference>
<evidence type="ECO:0000313" key="5">
    <source>
        <dbReference type="EMBL" id="KAF0297655.1"/>
    </source>
</evidence>
<dbReference type="FunFam" id="3.30.160.20:FF:000021">
    <property type="entry name" value="Microprocessor complex subunit DGCR8"/>
    <property type="match status" value="1"/>
</dbReference>
<dbReference type="PANTHER" id="PTHR13482:SF3">
    <property type="entry name" value="MICROPROCESSOR COMPLEX SUBUNIT DGCR8"/>
    <property type="match status" value="1"/>
</dbReference>
<feature type="compositionally biased region" description="Low complexity" evidence="2">
    <location>
        <begin position="282"/>
        <end position="291"/>
    </location>
</feature>
<evidence type="ECO:0000256" key="2">
    <source>
        <dbReference type="SAM" id="MobiDB-lite"/>
    </source>
</evidence>
<dbReference type="GO" id="GO:0070877">
    <property type="term" value="C:microprocessor complex"/>
    <property type="evidence" value="ECO:0007669"/>
    <property type="project" value="InterPro"/>
</dbReference>
<protein>
    <submittedName>
        <fullName evidence="5">Microprocessor complex subunit DGCR8</fullName>
    </submittedName>
</protein>
<feature type="domain" description="DRBM" evidence="4">
    <location>
        <begin position="481"/>
        <end position="548"/>
    </location>
</feature>
<dbReference type="InterPro" id="IPR001202">
    <property type="entry name" value="WW_dom"/>
</dbReference>
<reference evidence="5 6" key="1">
    <citation type="submission" date="2019-07" db="EMBL/GenBank/DDBJ databases">
        <title>Draft genome assembly of a fouling barnacle, Amphibalanus amphitrite (Darwin, 1854): The first reference genome for Thecostraca.</title>
        <authorList>
            <person name="Kim W."/>
        </authorList>
    </citation>
    <scope>NUCLEOTIDE SEQUENCE [LARGE SCALE GENOMIC DNA]</scope>
    <source>
        <strain evidence="5">SNU_AA5</strain>
        <tissue evidence="5">Soma without cirri and trophi</tissue>
    </source>
</reference>
<dbReference type="EMBL" id="VIIS01001477">
    <property type="protein sequence ID" value="KAF0297655.1"/>
    <property type="molecule type" value="Genomic_DNA"/>
</dbReference>
<feature type="region of interest" description="Disordered" evidence="2">
    <location>
        <begin position="211"/>
        <end position="241"/>
    </location>
</feature>
<dbReference type="Gene3D" id="3.30.160.590">
    <property type="match status" value="1"/>
</dbReference>
<dbReference type="Gene3D" id="2.20.70.10">
    <property type="match status" value="1"/>
</dbReference>
<dbReference type="GO" id="GO:0020037">
    <property type="term" value="F:heme binding"/>
    <property type="evidence" value="ECO:0007669"/>
    <property type="project" value="InterPro"/>
</dbReference>